<sequence>MADHAGGADVLELTAQIVSAHVSNNPVDSESLPALIQDVFRTLAEIGRDPVPVDKPQPAVAVKKSVFPDYIICLEDGKKLKMLKRHLKTAYDMTPEAYRERWGLPSDYPMVAPTYASHRSSLAKKIGLGRKPRG</sequence>
<evidence type="ECO:0000313" key="3">
    <source>
        <dbReference type="Proteomes" id="UP000500767"/>
    </source>
</evidence>
<proteinExistence type="inferred from homology"/>
<dbReference type="EMBL" id="CP053708">
    <property type="protein sequence ID" value="QKE89081.1"/>
    <property type="molecule type" value="Genomic_DNA"/>
</dbReference>
<dbReference type="Gene3D" id="1.10.10.1550">
    <property type="entry name" value="ROS/MUCR transcriptional regulator protein"/>
    <property type="match status" value="1"/>
</dbReference>
<protein>
    <submittedName>
        <fullName evidence="2">MucR family transcriptional regulator</fullName>
    </submittedName>
</protein>
<dbReference type="GO" id="GO:0008270">
    <property type="term" value="F:zinc ion binding"/>
    <property type="evidence" value="ECO:0007669"/>
    <property type="project" value="InterPro"/>
</dbReference>
<organism evidence="2 3">
    <name type="scientific">Lichenicola cladoniae</name>
    <dbReference type="NCBI Taxonomy" id="1484109"/>
    <lineage>
        <taxon>Bacteria</taxon>
        <taxon>Pseudomonadati</taxon>
        <taxon>Pseudomonadota</taxon>
        <taxon>Alphaproteobacteria</taxon>
        <taxon>Acetobacterales</taxon>
        <taxon>Acetobacteraceae</taxon>
        <taxon>Lichenicola</taxon>
    </lineage>
</organism>
<dbReference type="Proteomes" id="UP000500767">
    <property type="component" value="Chromosome"/>
</dbReference>
<dbReference type="KEGG" id="lck:HN018_02565"/>
<evidence type="ECO:0000256" key="1">
    <source>
        <dbReference type="ARBA" id="ARBA00007031"/>
    </source>
</evidence>
<evidence type="ECO:0000313" key="2">
    <source>
        <dbReference type="EMBL" id="QKE89081.1"/>
    </source>
</evidence>
<reference evidence="2 3" key="1">
    <citation type="journal article" date="2014" name="World J. Microbiol. Biotechnol.">
        <title>Biodiversity and physiological characteristics of Antarctic and Arctic lichens-associated bacteria.</title>
        <authorList>
            <person name="Lee Y.M."/>
            <person name="Kim E.H."/>
            <person name="Lee H.K."/>
            <person name="Hong S.G."/>
        </authorList>
    </citation>
    <scope>NUCLEOTIDE SEQUENCE [LARGE SCALE GENOMIC DNA]</scope>
    <source>
        <strain evidence="2 3">PAMC 26569</strain>
    </source>
</reference>
<dbReference type="GO" id="GO:0003677">
    <property type="term" value="F:DNA binding"/>
    <property type="evidence" value="ECO:0007669"/>
    <property type="project" value="InterPro"/>
</dbReference>
<dbReference type="RefSeq" id="WP_171836807.1">
    <property type="nucleotide sequence ID" value="NZ_CP053708.1"/>
</dbReference>
<name>A0A6M8HL56_9PROT</name>
<comment type="similarity">
    <text evidence="1">Belongs to the ros/MucR family.</text>
</comment>
<dbReference type="GO" id="GO:0006355">
    <property type="term" value="P:regulation of DNA-templated transcription"/>
    <property type="evidence" value="ECO:0007669"/>
    <property type="project" value="InterPro"/>
</dbReference>
<dbReference type="InterPro" id="IPR008807">
    <property type="entry name" value="ROS_MUCR"/>
</dbReference>
<accession>A0A6M8HL56</accession>
<dbReference type="Pfam" id="PF05443">
    <property type="entry name" value="ROS_MUCR"/>
    <property type="match status" value="1"/>
</dbReference>
<dbReference type="AlphaFoldDB" id="A0A6M8HL56"/>
<keyword evidence="3" id="KW-1185">Reference proteome</keyword>
<dbReference type="InterPro" id="IPR041920">
    <property type="entry name" value="ROS/MUCR_sf"/>
</dbReference>
<gene>
    <name evidence="2" type="ORF">HN018_02565</name>
</gene>